<sequence length="1176" mass="133963">MASSSSSSSSRNWLYDVFPSFSGEDVRKTFLSHFMKELDRKLIIAFKDNEIERSRSLGPELRQAIKDSRIAVIIFSTNYASSSWCMNELLEIVKCKEECCQMVIPVFYGLDPSHVRKQTGDFGKIFDQTCKNKTEDEIIRWRGALIDVANILGYHSVTWDNEARMIEEIANDVLGKLNLSPSYEVEDFVGIEDHIRAMSSLLDLESEEVRMVGIWGPSGIGKTTIARALFNRLSRRFQSSVLIDKVFISKSMEFYRGANLGDYNMKLHLQRAFLAEVLDMRYIKIDHLGAVEKMLRHRKALIFIDDLDDQDVLDALAGRTQWFGSGSRVIVVTKDKHLLRAHGIDHIYEVHLPSYKLALQMFCRSAFRKNSPPDGFKELASEVVFCAGSLPLGLDVLGSNLRGRDKEDWLDMLPRLRKCLDGKIERTLRVSYDGLTNKKDKAIFRHVACLFNGRKVDHIKLLLEDSNLDVNIGLKNLVDKSLIHERYNSVEMHSLLQEMGKEIVRTQSDEPGEREFLMDSKDIWDVLEDNTGTKRVLGIELMMDETDELHVHENAFKGMRNLRFLEIFGCNVVRLHLPKNFDYLPPSLRLLSWYGYPMRCMPSKFNPENLIKLVMREGNLEKLWEGVASLTCLKEIDLTLSENLKEIPDLSKAMKLERLCLDFCSSLLELPSSIRNLKKLRDLEMNFCTNLETIPTGIYLNSFDGFVLSGCSRLRRFPEILTNISESSSNLSLDVLNMTNLKSENLWEGVQQPFTPTLTRLCLSEIPSMVELPSSFQNLNKLKQLDIRNCINLETLPTGINLQSLEFLVLSGCSRLKSFPNISRNIQYLNLSFSAIEEVPWWVEKFSRLKDLNMANCNNLRRVSLNILKLKHLEKVDFSNCMALTEAKWDDSPSLVAITPDYVHSSLPDEASYLPDRFISMVNLNFVGCFNFDPKVLFQPQTVPMQVILSGEEVLSYFTHRTTGTSLTNIPLPHISPSQPFLRFKACASCEFPLDTFGINHFKIQVHFRFICISGNHFDHTDLPRGFSTTGLGNHLVIFDGCFPLNKDITPLADQLTYHHMDIQFLFIKEDCEFQVKGCGILLPENGQSLSNQTCRPNILPHVFGGSTSNNGYLGGHETVHSQECGDSALESNPDKNISHVFEADEGNVVNDGCHVSDQINESVETLRNSKRMRTT</sequence>
<dbReference type="InterPro" id="IPR035897">
    <property type="entry name" value="Toll_tir_struct_dom_sf"/>
</dbReference>
<keyword evidence="6" id="KW-0520">NAD</keyword>
<dbReference type="FunFam" id="1.10.8.430:FF:000002">
    <property type="entry name" value="Disease resistance protein (TIR-NBS-LRR class)"/>
    <property type="match status" value="1"/>
</dbReference>
<dbReference type="InterPro" id="IPR002182">
    <property type="entry name" value="NB-ARC"/>
</dbReference>
<dbReference type="OrthoDB" id="1936883at2759"/>
<dbReference type="InterPro" id="IPR058192">
    <property type="entry name" value="WHD_ROQ1-like"/>
</dbReference>
<evidence type="ECO:0000256" key="1">
    <source>
        <dbReference type="ARBA" id="ARBA00011982"/>
    </source>
</evidence>
<keyword evidence="4" id="KW-0378">Hydrolase</keyword>
<dbReference type="InterPro" id="IPR044974">
    <property type="entry name" value="Disease_R_plants"/>
</dbReference>
<dbReference type="Gene3D" id="3.80.10.10">
    <property type="entry name" value="Ribonuclease Inhibitor"/>
    <property type="match status" value="2"/>
</dbReference>
<dbReference type="PANTHER" id="PTHR11017">
    <property type="entry name" value="LEUCINE-RICH REPEAT-CONTAINING PROTEIN"/>
    <property type="match status" value="1"/>
</dbReference>
<dbReference type="RefSeq" id="XP_056851087.1">
    <property type="nucleotide sequence ID" value="XM_056995107.1"/>
</dbReference>
<dbReference type="EC" id="3.2.2.6" evidence="1"/>
<evidence type="ECO:0000313" key="9">
    <source>
        <dbReference type="Proteomes" id="UP000504610"/>
    </source>
</evidence>
<protein>
    <recommendedName>
        <fullName evidence="1">ADP-ribosyl cyclase/cyclic ADP-ribose hydrolase</fullName>
        <ecNumber evidence="1">3.2.2.6</ecNumber>
    </recommendedName>
</protein>
<dbReference type="Pfam" id="PF00931">
    <property type="entry name" value="NB-ARC"/>
    <property type="match status" value="1"/>
</dbReference>
<dbReference type="KEGG" id="rsz:108828322"/>
<dbReference type="FunFam" id="3.40.50.10140:FF:000007">
    <property type="entry name" value="Disease resistance protein (TIR-NBS-LRR class)"/>
    <property type="match status" value="1"/>
</dbReference>
<accession>A0A9W3CHU8</accession>
<dbReference type="InterPro" id="IPR003593">
    <property type="entry name" value="AAA+_ATPase"/>
</dbReference>
<evidence type="ECO:0000256" key="2">
    <source>
        <dbReference type="ARBA" id="ARBA00022614"/>
    </source>
</evidence>
<evidence type="ECO:0000256" key="7">
    <source>
        <dbReference type="ARBA" id="ARBA00047304"/>
    </source>
</evidence>
<dbReference type="GO" id="GO:0061809">
    <property type="term" value="F:NAD+ nucleosidase activity, cyclic ADP-ribose generating"/>
    <property type="evidence" value="ECO:0007669"/>
    <property type="project" value="UniProtKB-EC"/>
</dbReference>
<dbReference type="Gene3D" id="1.10.8.430">
    <property type="entry name" value="Helical domain of apoptotic protease-activating factors"/>
    <property type="match status" value="1"/>
</dbReference>
<dbReference type="Gene3D" id="3.40.50.300">
    <property type="entry name" value="P-loop containing nucleotide triphosphate hydrolases"/>
    <property type="match status" value="1"/>
</dbReference>
<dbReference type="SMART" id="SM00382">
    <property type="entry name" value="AAA"/>
    <property type="match status" value="1"/>
</dbReference>
<reference evidence="9" key="1">
    <citation type="journal article" date="2019" name="Database">
        <title>The radish genome database (RadishGD): an integrated information resource for radish genomics.</title>
        <authorList>
            <person name="Yu H.J."/>
            <person name="Baek S."/>
            <person name="Lee Y.J."/>
            <person name="Cho A."/>
            <person name="Mun J.H."/>
        </authorList>
    </citation>
    <scope>NUCLEOTIDE SEQUENCE [LARGE SCALE GENOMIC DNA]</scope>
    <source>
        <strain evidence="9">cv. WK10039</strain>
    </source>
</reference>
<dbReference type="GO" id="GO:0007165">
    <property type="term" value="P:signal transduction"/>
    <property type="evidence" value="ECO:0007669"/>
    <property type="project" value="InterPro"/>
</dbReference>
<dbReference type="Pfam" id="PF23282">
    <property type="entry name" value="WHD_ROQ1"/>
    <property type="match status" value="1"/>
</dbReference>
<dbReference type="PANTHER" id="PTHR11017:SF227">
    <property type="entry name" value="DISEASE RESISTANCE PROTEIN RPS6"/>
    <property type="match status" value="1"/>
</dbReference>
<dbReference type="Proteomes" id="UP000504610">
    <property type="component" value="Chromosome 9"/>
</dbReference>
<dbReference type="InterPro" id="IPR027417">
    <property type="entry name" value="P-loop_NTPase"/>
</dbReference>
<dbReference type="FunFam" id="3.80.10.10:FF:000386">
    <property type="entry name" value="Disease resistance protein RPS4"/>
    <property type="match status" value="1"/>
</dbReference>
<evidence type="ECO:0000313" key="10">
    <source>
        <dbReference type="RefSeq" id="XP_056851087.1"/>
    </source>
</evidence>
<name>A0A9W3CHU8_RAPSA</name>
<keyword evidence="9" id="KW-1185">Reference proteome</keyword>
<evidence type="ECO:0000256" key="6">
    <source>
        <dbReference type="ARBA" id="ARBA00023027"/>
    </source>
</evidence>
<dbReference type="Gene3D" id="3.40.50.10140">
    <property type="entry name" value="Toll/interleukin-1 receptor homology (TIR) domain"/>
    <property type="match status" value="1"/>
</dbReference>
<evidence type="ECO:0000256" key="5">
    <source>
        <dbReference type="ARBA" id="ARBA00022821"/>
    </source>
</evidence>
<dbReference type="FunFam" id="3.40.50.300:FF:001002">
    <property type="entry name" value="Disease resistance protein (TIR-NBS-LRR class)"/>
    <property type="match status" value="1"/>
</dbReference>
<gene>
    <name evidence="10" type="primary">LOC108828322</name>
</gene>
<dbReference type="SMART" id="SM00255">
    <property type="entry name" value="TIR"/>
    <property type="match status" value="1"/>
</dbReference>
<dbReference type="PRINTS" id="PR00364">
    <property type="entry name" value="DISEASERSIST"/>
</dbReference>
<evidence type="ECO:0000256" key="4">
    <source>
        <dbReference type="ARBA" id="ARBA00022801"/>
    </source>
</evidence>
<dbReference type="Pfam" id="PF01582">
    <property type="entry name" value="TIR"/>
    <property type="match status" value="1"/>
</dbReference>
<organism evidence="9 10">
    <name type="scientific">Raphanus sativus</name>
    <name type="common">Radish</name>
    <name type="synonym">Raphanus raphanistrum var. sativus</name>
    <dbReference type="NCBI Taxonomy" id="3726"/>
    <lineage>
        <taxon>Eukaryota</taxon>
        <taxon>Viridiplantae</taxon>
        <taxon>Streptophyta</taxon>
        <taxon>Embryophyta</taxon>
        <taxon>Tracheophyta</taxon>
        <taxon>Spermatophyta</taxon>
        <taxon>Magnoliopsida</taxon>
        <taxon>eudicotyledons</taxon>
        <taxon>Gunneridae</taxon>
        <taxon>Pentapetalae</taxon>
        <taxon>rosids</taxon>
        <taxon>malvids</taxon>
        <taxon>Brassicales</taxon>
        <taxon>Brassicaceae</taxon>
        <taxon>Brassiceae</taxon>
        <taxon>Raphanus</taxon>
    </lineage>
</organism>
<dbReference type="GeneID" id="108828322"/>
<dbReference type="PROSITE" id="PS50104">
    <property type="entry name" value="TIR"/>
    <property type="match status" value="1"/>
</dbReference>
<reference evidence="10" key="2">
    <citation type="submission" date="2025-08" db="UniProtKB">
        <authorList>
            <consortium name="RefSeq"/>
        </authorList>
    </citation>
    <scope>IDENTIFICATION</scope>
    <source>
        <tissue evidence="10">Leaf</tissue>
    </source>
</reference>
<keyword evidence="2" id="KW-0433">Leucine-rich repeat</keyword>
<evidence type="ECO:0000259" key="8">
    <source>
        <dbReference type="PROSITE" id="PS50104"/>
    </source>
</evidence>
<dbReference type="SUPFAM" id="SSF52540">
    <property type="entry name" value="P-loop containing nucleoside triphosphate hydrolases"/>
    <property type="match status" value="1"/>
</dbReference>
<feature type="domain" description="TIR" evidence="8">
    <location>
        <begin position="13"/>
        <end position="177"/>
    </location>
</feature>
<dbReference type="SUPFAM" id="SSF52058">
    <property type="entry name" value="L domain-like"/>
    <property type="match status" value="1"/>
</dbReference>
<dbReference type="SUPFAM" id="SSF52200">
    <property type="entry name" value="Toll/Interleukin receptor TIR domain"/>
    <property type="match status" value="1"/>
</dbReference>
<dbReference type="InterPro" id="IPR000157">
    <property type="entry name" value="TIR_dom"/>
</dbReference>
<dbReference type="AlphaFoldDB" id="A0A9W3CHU8"/>
<dbReference type="InterPro" id="IPR036390">
    <property type="entry name" value="WH_DNA-bd_sf"/>
</dbReference>
<dbReference type="InterPro" id="IPR042197">
    <property type="entry name" value="Apaf_helical"/>
</dbReference>
<dbReference type="SUPFAM" id="SSF46785">
    <property type="entry name" value="Winged helix' DNA-binding domain"/>
    <property type="match status" value="1"/>
</dbReference>
<comment type="catalytic activity">
    <reaction evidence="7">
        <text>NAD(+) + H2O = ADP-D-ribose + nicotinamide + H(+)</text>
        <dbReference type="Rhea" id="RHEA:16301"/>
        <dbReference type="ChEBI" id="CHEBI:15377"/>
        <dbReference type="ChEBI" id="CHEBI:15378"/>
        <dbReference type="ChEBI" id="CHEBI:17154"/>
        <dbReference type="ChEBI" id="CHEBI:57540"/>
        <dbReference type="ChEBI" id="CHEBI:57967"/>
        <dbReference type="EC" id="3.2.2.6"/>
    </reaction>
    <physiologicalReaction direction="left-to-right" evidence="7">
        <dbReference type="Rhea" id="RHEA:16302"/>
    </physiologicalReaction>
</comment>
<keyword evidence="5" id="KW-0611">Plant defense</keyword>
<dbReference type="GO" id="GO:0043531">
    <property type="term" value="F:ADP binding"/>
    <property type="evidence" value="ECO:0007669"/>
    <property type="project" value="InterPro"/>
</dbReference>
<dbReference type="InterPro" id="IPR032675">
    <property type="entry name" value="LRR_dom_sf"/>
</dbReference>
<keyword evidence="3" id="KW-0677">Repeat</keyword>
<evidence type="ECO:0000256" key="3">
    <source>
        <dbReference type="ARBA" id="ARBA00022737"/>
    </source>
</evidence>
<dbReference type="GO" id="GO:0006952">
    <property type="term" value="P:defense response"/>
    <property type="evidence" value="ECO:0007669"/>
    <property type="project" value="UniProtKB-KW"/>
</dbReference>
<proteinExistence type="predicted"/>